<dbReference type="EMBL" id="JASMQC010000003">
    <property type="protein sequence ID" value="KAK1946840.1"/>
    <property type="molecule type" value="Genomic_DNA"/>
</dbReference>
<keyword evidence="1" id="KW-0812">Transmembrane</keyword>
<evidence type="ECO:0000313" key="4">
    <source>
        <dbReference type="Proteomes" id="UP001259832"/>
    </source>
</evidence>
<protein>
    <recommendedName>
        <fullName evidence="5">RxLR effector protein</fullName>
    </recommendedName>
</protein>
<gene>
    <name evidence="3" type="ORF">P3T76_002392</name>
</gene>
<evidence type="ECO:0000256" key="1">
    <source>
        <dbReference type="SAM" id="Phobius"/>
    </source>
</evidence>
<keyword evidence="2" id="KW-0732">Signal</keyword>
<keyword evidence="1" id="KW-0472">Membrane</keyword>
<name>A0AAD9GXH2_9STRA</name>
<evidence type="ECO:0008006" key="5">
    <source>
        <dbReference type="Google" id="ProtNLM"/>
    </source>
</evidence>
<comment type="caution">
    <text evidence="3">The sequence shown here is derived from an EMBL/GenBank/DDBJ whole genome shotgun (WGS) entry which is preliminary data.</text>
</comment>
<accession>A0AAD9GXH2</accession>
<dbReference type="Proteomes" id="UP001259832">
    <property type="component" value="Unassembled WGS sequence"/>
</dbReference>
<keyword evidence="1" id="KW-1133">Transmembrane helix</keyword>
<dbReference type="AlphaFoldDB" id="A0AAD9GXH2"/>
<feature type="chain" id="PRO_5042214118" description="RxLR effector protein" evidence="2">
    <location>
        <begin position="22"/>
        <end position="139"/>
    </location>
</feature>
<sequence>MRPSTFLLLVVVMFLAWGAYSAEAEAITRTSSFRTAKVADGGTIVRYLKELQATAGAKPDQNEERISILQKIPGAGKIKAAFQKNPSFAKNLETFGQKRKGLDAFFKENPAIKKEIIVAAVLLSLIVGVPVVVKAFYPA</sequence>
<organism evidence="3 4">
    <name type="scientific">Phytophthora citrophthora</name>
    <dbReference type="NCBI Taxonomy" id="4793"/>
    <lineage>
        <taxon>Eukaryota</taxon>
        <taxon>Sar</taxon>
        <taxon>Stramenopiles</taxon>
        <taxon>Oomycota</taxon>
        <taxon>Peronosporomycetes</taxon>
        <taxon>Peronosporales</taxon>
        <taxon>Peronosporaceae</taxon>
        <taxon>Phytophthora</taxon>
    </lineage>
</organism>
<feature type="transmembrane region" description="Helical" evidence="1">
    <location>
        <begin position="116"/>
        <end position="137"/>
    </location>
</feature>
<evidence type="ECO:0000256" key="2">
    <source>
        <dbReference type="SAM" id="SignalP"/>
    </source>
</evidence>
<proteinExistence type="predicted"/>
<reference evidence="3" key="1">
    <citation type="submission" date="2023-08" db="EMBL/GenBank/DDBJ databases">
        <title>Reference Genome Resource for the Citrus Pathogen Phytophthora citrophthora.</title>
        <authorList>
            <person name="Moller H."/>
            <person name="Coetzee B."/>
            <person name="Rose L.J."/>
            <person name="Van Niekerk J.M."/>
        </authorList>
    </citation>
    <scope>NUCLEOTIDE SEQUENCE</scope>
    <source>
        <strain evidence="3">STE-U-9442</strain>
    </source>
</reference>
<keyword evidence="4" id="KW-1185">Reference proteome</keyword>
<evidence type="ECO:0000313" key="3">
    <source>
        <dbReference type="EMBL" id="KAK1946840.1"/>
    </source>
</evidence>
<feature type="signal peptide" evidence="2">
    <location>
        <begin position="1"/>
        <end position="21"/>
    </location>
</feature>